<comment type="caution">
    <text evidence="8">The sequence shown here is derived from an EMBL/GenBank/DDBJ whole genome shotgun (WGS) entry which is preliminary data.</text>
</comment>
<dbReference type="Proteomes" id="UP000547510">
    <property type="component" value="Unassembled WGS sequence"/>
</dbReference>
<proteinExistence type="inferred from homology"/>
<evidence type="ECO:0000313" key="8">
    <source>
        <dbReference type="EMBL" id="MBB5958195.1"/>
    </source>
</evidence>
<protein>
    <recommendedName>
        <fullName evidence="10">Phenylacetaldoxime dehydratase</fullName>
    </recommendedName>
</protein>
<comment type="similarity">
    <text evidence="6">Belongs to the heme-containing dehydratase family.</text>
</comment>
<feature type="region of interest" description="Disordered" evidence="7">
    <location>
        <begin position="157"/>
        <end position="176"/>
    </location>
</feature>
<keyword evidence="9" id="KW-1185">Reference proteome</keyword>
<name>A0A841CQC2_9PSEU</name>
<keyword evidence="2" id="KW-0349">Heme</keyword>
<dbReference type="EMBL" id="JACHJN010000007">
    <property type="protein sequence ID" value="MBB5958195.1"/>
    <property type="molecule type" value="Genomic_DNA"/>
</dbReference>
<evidence type="ECO:0000256" key="2">
    <source>
        <dbReference type="ARBA" id="ARBA00022617"/>
    </source>
</evidence>
<evidence type="ECO:0000256" key="6">
    <source>
        <dbReference type="ARBA" id="ARBA00034312"/>
    </source>
</evidence>
<evidence type="ECO:0000256" key="5">
    <source>
        <dbReference type="ARBA" id="ARBA00023239"/>
    </source>
</evidence>
<evidence type="ECO:0000256" key="1">
    <source>
        <dbReference type="ARBA" id="ARBA00001970"/>
    </source>
</evidence>
<dbReference type="AlphaFoldDB" id="A0A841CQC2"/>
<evidence type="ECO:0000256" key="3">
    <source>
        <dbReference type="ARBA" id="ARBA00022723"/>
    </source>
</evidence>
<sequence length="320" mass="34757">MEARLPGTVSHLVVARIGVQHSDQEQAAAAVGRVLPLVLDGPHAPSRVERTRVRSVETGQAADEVLVCYWTDAAAHAHWWASEPVRQWWDSLPVDGPLGHWIEAVTAEAARTETMYSTLHPAGQAAALPVGWTDLHDYAGAARDRIPFAGPLGAGGEVRTDLPAGESPRGRRVRTTDVPQGACLIRTAQHWAGAPPEQLRAYLTTVEPTYHAAVRHLASAGEGCQSVQFLESLDIDGTPAHGSEAVLWWNDLDALLRWARDHPTHHAILDAFWSALVAPYGMELKLVLWHEVLVLLEDGLVAEYVNCRSGTGLLPGRDSE</sequence>
<comment type="cofactor">
    <cofactor evidence="1">
        <name>heme b</name>
        <dbReference type="ChEBI" id="CHEBI:60344"/>
    </cofactor>
</comment>
<keyword evidence="3" id="KW-0479">Metal-binding</keyword>
<keyword evidence="4" id="KW-0408">Iron</keyword>
<reference evidence="8 9" key="1">
    <citation type="submission" date="2020-08" db="EMBL/GenBank/DDBJ databases">
        <title>Genomic Encyclopedia of Type Strains, Phase III (KMG-III): the genomes of soil and plant-associated and newly described type strains.</title>
        <authorList>
            <person name="Whitman W."/>
        </authorList>
    </citation>
    <scope>NUCLEOTIDE SEQUENCE [LARGE SCALE GENOMIC DNA]</scope>
    <source>
        <strain evidence="8 9">CECT 8640</strain>
    </source>
</reference>
<evidence type="ECO:0000256" key="7">
    <source>
        <dbReference type="SAM" id="MobiDB-lite"/>
    </source>
</evidence>
<dbReference type="Pfam" id="PF13816">
    <property type="entry name" value="Dehydratase_hem"/>
    <property type="match status" value="1"/>
</dbReference>
<evidence type="ECO:0008006" key="10">
    <source>
        <dbReference type="Google" id="ProtNLM"/>
    </source>
</evidence>
<keyword evidence="5" id="KW-0456">Lyase</keyword>
<accession>A0A841CQC2</accession>
<dbReference type="RefSeq" id="WP_184693936.1">
    <property type="nucleotide sequence ID" value="NZ_JACHJN010000007.1"/>
</dbReference>
<dbReference type="GO" id="GO:0046872">
    <property type="term" value="F:metal ion binding"/>
    <property type="evidence" value="ECO:0007669"/>
    <property type="project" value="UniProtKB-KW"/>
</dbReference>
<evidence type="ECO:0000256" key="4">
    <source>
        <dbReference type="ARBA" id="ARBA00023004"/>
    </source>
</evidence>
<dbReference type="GO" id="GO:0016829">
    <property type="term" value="F:lyase activity"/>
    <property type="evidence" value="ECO:0007669"/>
    <property type="project" value="UniProtKB-KW"/>
</dbReference>
<evidence type="ECO:0000313" key="9">
    <source>
        <dbReference type="Proteomes" id="UP000547510"/>
    </source>
</evidence>
<dbReference type="InterPro" id="IPR025702">
    <property type="entry name" value="OXD"/>
</dbReference>
<organism evidence="8 9">
    <name type="scientific">Saccharothrix tamanrassetensis</name>
    <dbReference type="NCBI Taxonomy" id="1051531"/>
    <lineage>
        <taxon>Bacteria</taxon>
        <taxon>Bacillati</taxon>
        <taxon>Actinomycetota</taxon>
        <taxon>Actinomycetes</taxon>
        <taxon>Pseudonocardiales</taxon>
        <taxon>Pseudonocardiaceae</taxon>
        <taxon>Saccharothrix</taxon>
    </lineage>
</organism>
<gene>
    <name evidence="8" type="ORF">FHS29_004803</name>
</gene>